<dbReference type="AlphaFoldDB" id="A0AAN4VZG4"/>
<protein>
    <recommendedName>
        <fullName evidence="5">Omega-amidase YafV</fullName>
        <ecNumber evidence="3">3.5.1.3</ecNumber>
    </recommendedName>
</protein>
<dbReference type="GO" id="GO:0050152">
    <property type="term" value="F:omega-amidase activity"/>
    <property type="evidence" value="ECO:0007669"/>
    <property type="project" value="UniProtKB-EC"/>
</dbReference>
<name>A0AAN4VZG4_9BACT</name>
<evidence type="ECO:0000313" key="7">
    <source>
        <dbReference type="EMBL" id="GJM61547.1"/>
    </source>
</evidence>
<dbReference type="InterPro" id="IPR036526">
    <property type="entry name" value="C-N_Hydrolase_sf"/>
</dbReference>
<dbReference type="InterPro" id="IPR052737">
    <property type="entry name" value="Omega-amidase_YafV"/>
</dbReference>
<dbReference type="RefSeq" id="WP_338237080.1">
    <property type="nucleotide sequence ID" value="NZ_BQKE01000001.1"/>
</dbReference>
<evidence type="ECO:0000256" key="2">
    <source>
        <dbReference type="ARBA" id="ARBA00022801"/>
    </source>
</evidence>
<evidence type="ECO:0000256" key="4">
    <source>
        <dbReference type="ARBA" id="ARBA00052904"/>
    </source>
</evidence>
<evidence type="ECO:0000259" key="6">
    <source>
        <dbReference type="PROSITE" id="PS50263"/>
    </source>
</evidence>
<dbReference type="PROSITE" id="PS50263">
    <property type="entry name" value="CN_HYDROLASE"/>
    <property type="match status" value="1"/>
</dbReference>
<evidence type="ECO:0000313" key="8">
    <source>
        <dbReference type="Proteomes" id="UP001310022"/>
    </source>
</evidence>
<reference evidence="7 8" key="1">
    <citation type="submission" date="2021-12" db="EMBL/GenBank/DDBJ databases">
        <title>Genome sequencing of bacteria with rrn-lacking chromosome and rrn-plasmid.</title>
        <authorList>
            <person name="Anda M."/>
            <person name="Iwasaki W."/>
        </authorList>
    </citation>
    <scope>NUCLEOTIDE SEQUENCE [LARGE SCALE GENOMIC DNA]</scope>
    <source>
        <strain evidence="7 8">NBRC 15940</strain>
    </source>
</reference>
<dbReference type="InterPro" id="IPR003010">
    <property type="entry name" value="C-N_Hydrolase"/>
</dbReference>
<dbReference type="EC" id="3.5.1.3" evidence="3"/>
<accession>A0AAN4VZG4</accession>
<keyword evidence="2 7" id="KW-0378">Hydrolase</keyword>
<dbReference type="PANTHER" id="PTHR47799">
    <property type="entry name" value="OMEGA-AMIDASE YAFV"/>
    <property type="match status" value="1"/>
</dbReference>
<gene>
    <name evidence="7" type="ORF">PEDI_20990</name>
</gene>
<dbReference type="SUPFAM" id="SSF56317">
    <property type="entry name" value="Carbon-nitrogen hydrolase"/>
    <property type="match status" value="1"/>
</dbReference>
<dbReference type="Gene3D" id="3.60.110.10">
    <property type="entry name" value="Carbon-nitrogen hydrolase"/>
    <property type="match status" value="1"/>
</dbReference>
<evidence type="ECO:0000256" key="3">
    <source>
        <dbReference type="ARBA" id="ARBA00039118"/>
    </source>
</evidence>
<organism evidence="7 8">
    <name type="scientific">Persicobacter diffluens</name>
    <dbReference type="NCBI Taxonomy" id="981"/>
    <lineage>
        <taxon>Bacteria</taxon>
        <taxon>Pseudomonadati</taxon>
        <taxon>Bacteroidota</taxon>
        <taxon>Cytophagia</taxon>
        <taxon>Cytophagales</taxon>
        <taxon>Persicobacteraceae</taxon>
        <taxon>Persicobacter</taxon>
    </lineage>
</organism>
<dbReference type="PANTHER" id="PTHR47799:SF1">
    <property type="entry name" value="OMEGA-AMIDASE YAFV"/>
    <property type="match status" value="1"/>
</dbReference>
<keyword evidence="8" id="KW-1185">Reference proteome</keyword>
<dbReference type="GO" id="GO:0106008">
    <property type="term" value="F:2-oxoglutaramate amidase activity"/>
    <property type="evidence" value="ECO:0007669"/>
    <property type="project" value="TreeGrafter"/>
</dbReference>
<dbReference type="Pfam" id="PF00795">
    <property type="entry name" value="CN_hydrolase"/>
    <property type="match status" value="1"/>
</dbReference>
<dbReference type="NCBIfam" id="NF007757">
    <property type="entry name" value="PRK10438.1"/>
    <property type="match status" value="1"/>
</dbReference>
<comment type="similarity">
    <text evidence="1">Belongs to the carbon-nitrogen hydrolase superfamily. NIT1/NIT2 family.</text>
</comment>
<evidence type="ECO:0000256" key="5">
    <source>
        <dbReference type="ARBA" id="ARBA00072139"/>
    </source>
</evidence>
<comment type="caution">
    <text evidence="7">The sequence shown here is derived from an EMBL/GenBank/DDBJ whole genome shotgun (WGS) entry which is preliminary data.</text>
</comment>
<dbReference type="Proteomes" id="UP001310022">
    <property type="component" value="Unassembled WGS sequence"/>
</dbReference>
<sequence>MKQDLRVTTIQTDLYWEDSAANLAKLEELLWEAELDTDLILLPEMFNSGFTMNQKMAEVMNGNTFRWMKQMAAQLKTVLAGSLMIKEGGSYYNRLIWMKPDGTYSYYDKRHLFRMGREHLAFHAGDERLVVNLKGWDICPLVCYDLRFPVWSRNVVKENGDLTYDLALYIASWPKSRMHVWNTLLAARAMENQAYIIGVNRIGEDGNDITYEGGSKSFNPKGFCIDDLGTAEKISTTTLKYEDIVNLRTKFPAYLDQDKFEIHYDLEALT</sequence>
<dbReference type="CDD" id="cd07575">
    <property type="entry name" value="Xc-1258_like"/>
    <property type="match status" value="1"/>
</dbReference>
<dbReference type="FunFam" id="3.60.110.10:FF:000004">
    <property type="entry name" value="Carbon-nitrogen hydrolase"/>
    <property type="match status" value="1"/>
</dbReference>
<proteinExistence type="inferred from homology"/>
<feature type="domain" description="CN hydrolase" evidence="6">
    <location>
        <begin position="5"/>
        <end position="241"/>
    </location>
</feature>
<comment type="catalytic activity">
    <reaction evidence="4">
        <text>a monoamide of a dicarboxylate + H2O = a dicarboxylate + NH4(+)</text>
        <dbReference type="Rhea" id="RHEA:11716"/>
        <dbReference type="ChEBI" id="CHEBI:15377"/>
        <dbReference type="ChEBI" id="CHEBI:28938"/>
        <dbReference type="ChEBI" id="CHEBI:28965"/>
        <dbReference type="ChEBI" id="CHEBI:77450"/>
        <dbReference type="EC" id="3.5.1.3"/>
    </reaction>
</comment>
<evidence type="ECO:0000256" key="1">
    <source>
        <dbReference type="ARBA" id="ARBA00010613"/>
    </source>
</evidence>
<dbReference type="EMBL" id="BQKE01000001">
    <property type="protein sequence ID" value="GJM61547.1"/>
    <property type="molecule type" value="Genomic_DNA"/>
</dbReference>